<dbReference type="Proteomes" id="UP000735302">
    <property type="component" value="Unassembled WGS sequence"/>
</dbReference>
<comment type="caution">
    <text evidence="1">The sequence shown here is derived from an EMBL/GenBank/DDBJ whole genome shotgun (WGS) entry which is preliminary data.</text>
</comment>
<sequence length="193" mass="21755">MLRYNGFSVSRSRMPAGRIAVDVTIEQTINKHARRKGGIAEFSRSLLSYYRCSVTKHNRAEFTVACQNYKDGTKDNFPVRYYLYQIEMVTGQRYRFVNLIAYGASDEMKNITLSASKATKVNLIVKVINTKGSSADVLLSVQVRNQLLKTISLFGGLTAEWVEVAALALEKCTSREDEIEPYGAVSHLFLHED</sequence>
<name>A0AAV4AAY4_9GAST</name>
<organism evidence="1 2">
    <name type="scientific">Plakobranchus ocellatus</name>
    <dbReference type="NCBI Taxonomy" id="259542"/>
    <lineage>
        <taxon>Eukaryota</taxon>
        <taxon>Metazoa</taxon>
        <taxon>Spiralia</taxon>
        <taxon>Lophotrochozoa</taxon>
        <taxon>Mollusca</taxon>
        <taxon>Gastropoda</taxon>
        <taxon>Heterobranchia</taxon>
        <taxon>Euthyneura</taxon>
        <taxon>Panpulmonata</taxon>
        <taxon>Sacoglossa</taxon>
        <taxon>Placobranchoidea</taxon>
        <taxon>Plakobranchidae</taxon>
        <taxon>Plakobranchus</taxon>
    </lineage>
</organism>
<accession>A0AAV4AAY4</accession>
<proteinExistence type="predicted"/>
<evidence type="ECO:0000313" key="2">
    <source>
        <dbReference type="Proteomes" id="UP000735302"/>
    </source>
</evidence>
<protein>
    <submittedName>
        <fullName evidence="1">Uncharacterized protein</fullName>
    </submittedName>
</protein>
<reference evidence="1 2" key="1">
    <citation type="journal article" date="2021" name="Elife">
        <title>Chloroplast acquisition without the gene transfer in kleptoplastic sea slugs, Plakobranchus ocellatus.</title>
        <authorList>
            <person name="Maeda T."/>
            <person name="Takahashi S."/>
            <person name="Yoshida T."/>
            <person name="Shimamura S."/>
            <person name="Takaki Y."/>
            <person name="Nagai Y."/>
            <person name="Toyoda A."/>
            <person name="Suzuki Y."/>
            <person name="Arimoto A."/>
            <person name="Ishii H."/>
            <person name="Satoh N."/>
            <person name="Nishiyama T."/>
            <person name="Hasebe M."/>
            <person name="Maruyama T."/>
            <person name="Minagawa J."/>
            <person name="Obokata J."/>
            <person name="Shigenobu S."/>
        </authorList>
    </citation>
    <scope>NUCLEOTIDE SEQUENCE [LARGE SCALE GENOMIC DNA]</scope>
</reference>
<evidence type="ECO:0000313" key="1">
    <source>
        <dbReference type="EMBL" id="GFO04550.1"/>
    </source>
</evidence>
<keyword evidence="2" id="KW-1185">Reference proteome</keyword>
<dbReference type="EMBL" id="BLXT01003739">
    <property type="protein sequence ID" value="GFO04550.1"/>
    <property type="molecule type" value="Genomic_DNA"/>
</dbReference>
<gene>
    <name evidence="1" type="ORF">PoB_003105500</name>
</gene>
<dbReference type="AlphaFoldDB" id="A0AAV4AAY4"/>